<sequence>MASKTLTSINILTKFQHILNVASRLHQDLKENMASKTLTSGAGTGEGTGDGLVVSS</sequence>
<dbReference type="EMBL" id="JAIWYP010000009">
    <property type="protein sequence ID" value="KAH3774389.1"/>
    <property type="molecule type" value="Genomic_DNA"/>
</dbReference>
<gene>
    <name evidence="2" type="ORF">DPMN_175771</name>
</gene>
<accession>A0A9D4E8R9</accession>
<protein>
    <submittedName>
        <fullName evidence="2">Uncharacterized protein</fullName>
    </submittedName>
</protein>
<feature type="non-terminal residue" evidence="2">
    <location>
        <position position="1"/>
    </location>
</feature>
<name>A0A9D4E8R9_DREPO</name>
<dbReference type="AlphaFoldDB" id="A0A9D4E8R9"/>
<proteinExistence type="predicted"/>
<evidence type="ECO:0000313" key="2">
    <source>
        <dbReference type="EMBL" id="KAH3774389.1"/>
    </source>
</evidence>
<feature type="region of interest" description="Disordered" evidence="1">
    <location>
        <begin position="35"/>
        <end position="56"/>
    </location>
</feature>
<reference evidence="2" key="2">
    <citation type="submission" date="2020-11" db="EMBL/GenBank/DDBJ databases">
        <authorList>
            <person name="McCartney M.A."/>
            <person name="Auch B."/>
            <person name="Kono T."/>
            <person name="Mallez S."/>
            <person name="Becker A."/>
            <person name="Gohl D.M."/>
            <person name="Silverstein K.A.T."/>
            <person name="Koren S."/>
            <person name="Bechman K.B."/>
            <person name="Herman A."/>
            <person name="Abrahante J.E."/>
            <person name="Garbe J."/>
        </authorList>
    </citation>
    <scope>NUCLEOTIDE SEQUENCE</scope>
    <source>
        <strain evidence="2">Duluth1</strain>
        <tissue evidence="2">Whole animal</tissue>
    </source>
</reference>
<reference evidence="2" key="1">
    <citation type="journal article" date="2019" name="bioRxiv">
        <title>The Genome of the Zebra Mussel, Dreissena polymorpha: A Resource for Invasive Species Research.</title>
        <authorList>
            <person name="McCartney M.A."/>
            <person name="Auch B."/>
            <person name="Kono T."/>
            <person name="Mallez S."/>
            <person name="Zhang Y."/>
            <person name="Obille A."/>
            <person name="Becker A."/>
            <person name="Abrahante J.E."/>
            <person name="Garbe J."/>
            <person name="Badalamenti J.P."/>
            <person name="Herman A."/>
            <person name="Mangelson H."/>
            <person name="Liachko I."/>
            <person name="Sullivan S."/>
            <person name="Sone E.D."/>
            <person name="Koren S."/>
            <person name="Silverstein K.A.T."/>
            <person name="Beckman K.B."/>
            <person name="Gohl D.M."/>
        </authorList>
    </citation>
    <scope>NUCLEOTIDE SEQUENCE</scope>
    <source>
        <strain evidence="2">Duluth1</strain>
        <tissue evidence="2">Whole animal</tissue>
    </source>
</reference>
<keyword evidence="3" id="KW-1185">Reference proteome</keyword>
<comment type="caution">
    <text evidence="2">The sequence shown here is derived from an EMBL/GenBank/DDBJ whole genome shotgun (WGS) entry which is preliminary data.</text>
</comment>
<organism evidence="2 3">
    <name type="scientific">Dreissena polymorpha</name>
    <name type="common">Zebra mussel</name>
    <name type="synonym">Mytilus polymorpha</name>
    <dbReference type="NCBI Taxonomy" id="45954"/>
    <lineage>
        <taxon>Eukaryota</taxon>
        <taxon>Metazoa</taxon>
        <taxon>Spiralia</taxon>
        <taxon>Lophotrochozoa</taxon>
        <taxon>Mollusca</taxon>
        <taxon>Bivalvia</taxon>
        <taxon>Autobranchia</taxon>
        <taxon>Heteroconchia</taxon>
        <taxon>Euheterodonta</taxon>
        <taxon>Imparidentia</taxon>
        <taxon>Neoheterodontei</taxon>
        <taxon>Myida</taxon>
        <taxon>Dreissenoidea</taxon>
        <taxon>Dreissenidae</taxon>
        <taxon>Dreissena</taxon>
    </lineage>
</organism>
<dbReference type="Proteomes" id="UP000828390">
    <property type="component" value="Unassembled WGS sequence"/>
</dbReference>
<evidence type="ECO:0000313" key="3">
    <source>
        <dbReference type="Proteomes" id="UP000828390"/>
    </source>
</evidence>
<evidence type="ECO:0000256" key="1">
    <source>
        <dbReference type="SAM" id="MobiDB-lite"/>
    </source>
</evidence>